<dbReference type="AlphaFoldDB" id="A0A1B2F8I0"/>
<dbReference type="PANTHER" id="PTHR35271:SF1">
    <property type="entry name" value="ABC TRANSPORTER, SUBSTRATE-BINDING LIPOPROTEIN"/>
    <property type="match status" value="1"/>
</dbReference>
<proteinExistence type="predicted"/>
<evidence type="ECO:0000313" key="2">
    <source>
        <dbReference type="EMBL" id="ANY88444.1"/>
    </source>
</evidence>
<protein>
    <recommendedName>
        <fullName evidence="3">ABC transporter substrate-binding protein</fullName>
    </recommendedName>
</protein>
<reference evidence="2" key="1">
    <citation type="submission" date="2016-07" db="EMBL/GenBank/DDBJ databases">
        <title>New class B carbapenemase carried by novel plasmid in Pseudomonas putida enviromental strain in eastern Amazonia.</title>
        <authorList>
            <person name="Souza C.O."/>
            <person name="Lima K.V."/>
            <person name="Brasiliense D.M."/>
            <person name="Perez-Chaparro P.J."/>
            <person name="Mamizuka E.M."/>
            <person name="Lima M.O."/>
            <person name="Lima L.N."/>
            <person name="McCulloch J.A."/>
        </authorList>
    </citation>
    <scope>NUCLEOTIDE SEQUENCE [LARGE SCALE GENOMIC DNA]</scope>
    <source>
        <strain evidence="2">IEC33019</strain>
    </source>
</reference>
<name>A0A1B2F8I0_PSEPU</name>
<accession>A0A1B2F8I0</accession>
<keyword evidence="1" id="KW-0732">Signal</keyword>
<sequence length="296" mass="32341">MASLLRLLLFCLWPLGAVSASEILLVGASDQPGVRSFVAALEARRPTDQVHFKTVDTLPTPGQLKADVRLVLLDSAAFEWRLGEAAGPPALALRVSRVQAEQRLGKSRPAYLCLLWSDPPPGRQLRLARYLLPQARRIGVLYGEQSRFMLDELRLAARPLGLEIVAQDWPDPRDSRPLQHLLSNSDVLLGIDDPDLYNSKTAKNVLLSSYGRQMALIGPNASFVRAGALASTFSDQNDWLAVLDQLLDRPPASWPRSHYPAHYGVSGNQQVARALGLEPIDPKAAAVVLAEGEPTP</sequence>
<dbReference type="PANTHER" id="PTHR35271">
    <property type="entry name" value="ABC TRANSPORTER, SUBSTRATE-BINDING LIPOPROTEIN-RELATED"/>
    <property type="match status" value="1"/>
</dbReference>
<dbReference type="InterPro" id="IPR007487">
    <property type="entry name" value="ABC_transpt-TYRBP-like"/>
</dbReference>
<dbReference type="Gene3D" id="3.40.50.2300">
    <property type="match status" value="1"/>
</dbReference>
<evidence type="ECO:0000256" key="1">
    <source>
        <dbReference type="SAM" id="SignalP"/>
    </source>
</evidence>
<dbReference type="EMBL" id="CP016634">
    <property type="protein sequence ID" value="ANY88444.1"/>
    <property type="molecule type" value="Genomic_DNA"/>
</dbReference>
<organism evidence="2">
    <name type="scientific">Pseudomonas putida</name>
    <name type="common">Arthrobacter siderocapsulatus</name>
    <dbReference type="NCBI Taxonomy" id="303"/>
    <lineage>
        <taxon>Bacteria</taxon>
        <taxon>Pseudomonadati</taxon>
        <taxon>Pseudomonadota</taxon>
        <taxon>Gammaproteobacteria</taxon>
        <taxon>Pseudomonadales</taxon>
        <taxon>Pseudomonadaceae</taxon>
        <taxon>Pseudomonas</taxon>
    </lineage>
</organism>
<evidence type="ECO:0008006" key="3">
    <source>
        <dbReference type="Google" id="ProtNLM"/>
    </source>
</evidence>
<feature type="chain" id="PRO_5008536923" description="ABC transporter substrate-binding protein" evidence="1">
    <location>
        <begin position="20"/>
        <end position="296"/>
    </location>
</feature>
<feature type="signal peptide" evidence="1">
    <location>
        <begin position="1"/>
        <end position="19"/>
    </location>
</feature>
<dbReference type="RefSeq" id="WP_070092873.1">
    <property type="nucleotide sequence ID" value="NZ_CP016634.1"/>
</dbReference>
<gene>
    <name evidence="2" type="ORF">IEC33019_2911</name>
</gene>